<name>A0ACC2WUH8_9TREE</name>
<keyword evidence="2" id="KW-1185">Reference proteome</keyword>
<sequence length="1119" mass="122934">MTIGGPTIVHATTPNQSHMMNNGGAGNGGQSAINGGNMDIVMGAPTNALAALTASLANPQTLFEMCSDIRRKLRRVQGYERFLEMPPTAQRLDVVTHVWLSFKLGSSLCHLFNMLLPTLDPHPPAPIPVEFPDFDYPEGNGVFSWALLPQNVKLCKKGAAKFIVKMTELRKEGKWPQEDPLWAVHELLGDDTSGLMKVLRTTTLLLERLPESAWIRDDDSPGTPFGNSVAVLAEDSGGRVSEANDALANMAIGSTNPNGMAPHARSVSNTAGTAANAGRSMSISNGSTSTLTLNNKNARLPGQGLTINTSLESHSNSMARSASGTYPQQSFPAGPPTGIDLGPVNVGGAAMHVWEILKTEKKYVAELEIMQTYSQSLLHQSIVAPDTVHTIFANIAKLVNFSRRFLTALETEYEPMVEKGGASWIEGRWGYPFVTYENDFEVYEPYCANYMSAINLVEKETPNLTRANLSLTVPELTSFLVLPIQRLCRYPLLLEKLSETVASTDYAYKQELSAGLDVAKRIAEKVNETLRQCTNVTIVQELESRVWDWKGHHINDFGKLLLDGQFMVTKADMDRDYEVYLFEKMILCCKEVIPDKKDKKNGKSGSLLKKDRSSQSMAPKKNLLNLKGRIYVNNLTHIQDVGTDGGYALAVYWRQQDNPNEYENFVLHLKNSEQFAKWQSEITKLMKADQERREQRHREAITKDRQARASAASRMQYVSQFPMTPGSEQLMRSAASSGFFTEDDARRAHDPAWQDENASPGAGYSSPPYNANGSRRTHSQQGIPRPSDRYSQNSVRSTSGDHNNVMAQWRSQAGTLPMPPMARKMSELSVVTEASFGNNHQSMHRNKFSLGKMAAYGEESTSSGLATTPEVENGQDIPSSSMTRGIHGPGAGIQRNTSTHYPHPSVPHPQLLSSARGRSASSPHVMQSAKGSDAFYPSSQFSPAITPPIAHPNSSWNSSTGPAYPIPEGDVAVFNSSKISLAATEFDPKRSSSSSFSSQPSEDSRPPDTPYSGHVAELRGGDSGESLQAFSQMVIVKVHSHKGVFKLAVPADIDCDDLKSRVSRKVQMCAGGVTGSQVKCYYRDEEKEKLRLDDDDDLSTLFEPVIRGITREVELEVKV</sequence>
<proteinExistence type="predicted"/>
<organism evidence="1 2">
    <name type="scientific">Naganishia vaughanmartiniae</name>
    <dbReference type="NCBI Taxonomy" id="1424756"/>
    <lineage>
        <taxon>Eukaryota</taxon>
        <taxon>Fungi</taxon>
        <taxon>Dikarya</taxon>
        <taxon>Basidiomycota</taxon>
        <taxon>Agaricomycotina</taxon>
        <taxon>Tremellomycetes</taxon>
        <taxon>Filobasidiales</taxon>
        <taxon>Filobasidiaceae</taxon>
        <taxon>Naganishia</taxon>
    </lineage>
</organism>
<dbReference type="Proteomes" id="UP001243375">
    <property type="component" value="Unassembled WGS sequence"/>
</dbReference>
<comment type="caution">
    <text evidence="1">The sequence shown here is derived from an EMBL/GenBank/DDBJ whole genome shotgun (WGS) entry which is preliminary data.</text>
</comment>
<gene>
    <name evidence="1" type="ORF">QFC22_005399</name>
</gene>
<evidence type="ECO:0000313" key="1">
    <source>
        <dbReference type="EMBL" id="KAJ9115071.1"/>
    </source>
</evidence>
<dbReference type="EMBL" id="JASBWU010000017">
    <property type="protein sequence ID" value="KAJ9115071.1"/>
    <property type="molecule type" value="Genomic_DNA"/>
</dbReference>
<reference evidence="1" key="1">
    <citation type="submission" date="2023-04" db="EMBL/GenBank/DDBJ databases">
        <title>Draft Genome sequencing of Naganishia species isolated from polar environments using Oxford Nanopore Technology.</title>
        <authorList>
            <person name="Leo P."/>
            <person name="Venkateswaran K."/>
        </authorList>
    </citation>
    <scope>NUCLEOTIDE SEQUENCE</scope>
    <source>
        <strain evidence="1">MNA-CCFEE 5425</strain>
    </source>
</reference>
<accession>A0ACC2WUH8</accession>
<protein>
    <submittedName>
        <fullName evidence="1">Uncharacterized protein</fullName>
    </submittedName>
</protein>
<evidence type="ECO:0000313" key="2">
    <source>
        <dbReference type="Proteomes" id="UP001243375"/>
    </source>
</evidence>